<keyword evidence="6" id="KW-1133">Transmembrane helix</keyword>
<dbReference type="InterPro" id="IPR013083">
    <property type="entry name" value="Znf_RING/FYVE/PHD"/>
</dbReference>
<evidence type="ECO:0000259" key="7">
    <source>
        <dbReference type="PROSITE" id="PS50089"/>
    </source>
</evidence>
<dbReference type="Gene3D" id="3.30.40.10">
    <property type="entry name" value="Zinc/RING finger domain, C3HC4 (zinc finger)"/>
    <property type="match status" value="1"/>
</dbReference>
<feature type="domain" description="RING-type" evidence="7">
    <location>
        <begin position="212"/>
        <end position="253"/>
    </location>
</feature>
<reference evidence="8" key="1">
    <citation type="submission" date="2021-01" db="EMBL/GenBank/DDBJ databases">
        <authorList>
            <person name="Corre E."/>
            <person name="Pelletier E."/>
            <person name="Niang G."/>
            <person name="Scheremetjew M."/>
            <person name="Finn R."/>
            <person name="Kale V."/>
            <person name="Holt S."/>
            <person name="Cochrane G."/>
            <person name="Meng A."/>
            <person name="Brown T."/>
            <person name="Cohen L."/>
        </authorList>
    </citation>
    <scope>NUCLEOTIDE SEQUENCE</scope>
    <source>
        <strain evidence="8">CCMP 2712</strain>
    </source>
</reference>
<keyword evidence="1" id="KW-0479">Metal-binding</keyword>
<feature type="transmembrane region" description="Helical" evidence="6">
    <location>
        <begin position="149"/>
        <end position="171"/>
    </location>
</feature>
<keyword evidence="2 4" id="KW-0863">Zinc-finger</keyword>
<feature type="transmembrane region" description="Helical" evidence="6">
    <location>
        <begin position="20"/>
        <end position="44"/>
    </location>
</feature>
<dbReference type="AlphaFoldDB" id="A0A7S4NIH2"/>
<dbReference type="PROSITE" id="PS50089">
    <property type="entry name" value="ZF_RING_2"/>
    <property type="match status" value="1"/>
</dbReference>
<protein>
    <recommendedName>
        <fullName evidence="7">RING-type domain-containing protein</fullName>
    </recommendedName>
</protein>
<feature type="compositionally biased region" description="Basic and acidic residues" evidence="5">
    <location>
        <begin position="283"/>
        <end position="296"/>
    </location>
</feature>
<keyword evidence="6" id="KW-0472">Membrane</keyword>
<dbReference type="PANTHER" id="PTHR45798">
    <property type="entry name" value="RING-H2 FINGER PROTEIN ATL61-RELATED-RELATED"/>
    <property type="match status" value="1"/>
</dbReference>
<name>A0A7S4NIH2_GUITH</name>
<evidence type="ECO:0000256" key="4">
    <source>
        <dbReference type="PROSITE-ProRule" id="PRU00175"/>
    </source>
</evidence>
<organism evidence="8">
    <name type="scientific">Guillardia theta</name>
    <name type="common">Cryptophyte</name>
    <name type="synonym">Cryptomonas phi</name>
    <dbReference type="NCBI Taxonomy" id="55529"/>
    <lineage>
        <taxon>Eukaryota</taxon>
        <taxon>Cryptophyceae</taxon>
        <taxon>Pyrenomonadales</taxon>
        <taxon>Geminigeraceae</taxon>
        <taxon>Guillardia</taxon>
    </lineage>
</organism>
<gene>
    <name evidence="8" type="ORF">GTHE00462_LOCUS11010</name>
</gene>
<dbReference type="PANTHER" id="PTHR45798:SF97">
    <property type="entry name" value="ALCOHOL-SENSITIVE RING FINGER PROTEIN 1"/>
    <property type="match status" value="1"/>
</dbReference>
<dbReference type="Pfam" id="PF13639">
    <property type="entry name" value="zf-RING_2"/>
    <property type="match status" value="1"/>
</dbReference>
<evidence type="ECO:0000256" key="3">
    <source>
        <dbReference type="ARBA" id="ARBA00022833"/>
    </source>
</evidence>
<proteinExistence type="predicted"/>
<evidence type="ECO:0000256" key="1">
    <source>
        <dbReference type="ARBA" id="ARBA00022723"/>
    </source>
</evidence>
<sequence length="302" mass="34279">MPDAMTGGQYSRRILRINRFTILMDVVTTSIAVGLVIFYIFSLASAPLETQSEMDFKLLLAYVCFTVILRIFYMIQLIAKLKVYWEHGPCEVTELPFQNLIDFVGKFVPLVEPGHIICLCWMTSRVFPFKSCGVTYWAVCRSMQIASTVFVAIWIFTGLFVLFVIFSIAFYGGNQARRSEVLTMTPIPDPLRHSIINNLPISHNAPPDNDPCAICFEVDTQHEWRVLPCGHRFHPNCIDDWLRKPNGSCPTCRQDPVARHGNNPMPEETRVPVQEQAPAQDSANRHGTEGEEEHGFRIIAVT</sequence>
<evidence type="ECO:0000256" key="2">
    <source>
        <dbReference type="ARBA" id="ARBA00022771"/>
    </source>
</evidence>
<keyword evidence="6" id="KW-0812">Transmembrane</keyword>
<dbReference type="EMBL" id="HBKN01014167">
    <property type="protein sequence ID" value="CAE2290230.1"/>
    <property type="molecule type" value="Transcribed_RNA"/>
</dbReference>
<dbReference type="InterPro" id="IPR052788">
    <property type="entry name" value="RING-type_E3_ligase_ATL"/>
</dbReference>
<dbReference type="SUPFAM" id="SSF57850">
    <property type="entry name" value="RING/U-box"/>
    <property type="match status" value="1"/>
</dbReference>
<keyword evidence="3" id="KW-0862">Zinc</keyword>
<dbReference type="InterPro" id="IPR001841">
    <property type="entry name" value="Znf_RING"/>
</dbReference>
<feature type="region of interest" description="Disordered" evidence="5">
    <location>
        <begin position="255"/>
        <end position="302"/>
    </location>
</feature>
<evidence type="ECO:0000256" key="5">
    <source>
        <dbReference type="SAM" id="MobiDB-lite"/>
    </source>
</evidence>
<evidence type="ECO:0000256" key="6">
    <source>
        <dbReference type="SAM" id="Phobius"/>
    </source>
</evidence>
<accession>A0A7S4NIH2</accession>
<dbReference type="GO" id="GO:0008270">
    <property type="term" value="F:zinc ion binding"/>
    <property type="evidence" value="ECO:0007669"/>
    <property type="project" value="UniProtKB-KW"/>
</dbReference>
<feature type="transmembrane region" description="Helical" evidence="6">
    <location>
        <begin position="56"/>
        <end position="75"/>
    </location>
</feature>
<dbReference type="SMART" id="SM00184">
    <property type="entry name" value="RING"/>
    <property type="match status" value="1"/>
</dbReference>
<evidence type="ECO:0000313" key="8">
    <source>
        <dbReference type="EMBL" id="CAE2290230.1"/>
    </source>
</evidence>